<comment type="caution">
    <text evidence="4">The sequence shown here is derived from an EMBL/GenBank/DDBJ whole genome shotgun (WGS) entry which is preliminary data.</text>
</comment>
<dbReference type="Gene3D" id="1.20.5.170">
    <property type="match status" value="1"/>
</dbReference>
<dbReference type="CDD" id="cd14703">
    <property type="entry name" value="bZIP_plant_RF2"/>
    <property type="match status" value="1"/>
</dbReference>
<dbReference type="SUPFAM" id="SSF57959">
    <property type="entry name" value="Leucine zipper domain"/>
    <property type="match status" value="1"/>
</dbReference>
<keyword evidence="5" id="KW-1185">Reference proteome</keyword>
<dbReference type="InterPro" id="IPR004827">
    <property type="entry name" value="bZIP"/>
</dbReference>
<name>A0ABC8S079_9AQUA</name>
<sequence length="143" mass="16816">MSDLYPRVFRKYCRQFAQRSRVRKLQYIAELERNVQTLQVEGSDVSAELEFLNQQNLILSMENKALKQRLESLAQEQLIKYLEHEVLEREIGRLRAMYQQQHQPSSSHRRTNSRDLDSQFASLSLKHKDASSGRDNVSGQLHI</sequence>
<evidence type="ECO:0000259" key="3">
    <source>
        <dbReference type="SMART" id="SM00338"/>
    </source>
</evidence>
<dbReference type="PANTHER" id="PTHR46835">
    <property type="entry name" value="BASIC-LEUCINE ZIPPER (BZIP) TRANSCRIPTION FACTOR FAMILY PROTEIN-RELATED"/>
    <property type="match status" value="1"/>
</dbReference>
<organism evidence="4 5">
    <name type="scientific">Ilex paraguariensis</name>
    <name type="common">yerba mate</name>
    <dbReference type="NCBI Taxonomy" id="185542"/>
    <lineage>
        <taxon>Eukaryota</taxon>
        <taxon>Viridiplantae</taxon>
        <taxon>Streptophyta</taxon>
        <taxon>Embryophyta</taxon>
        <taxon>Tracheophyta</taxon>
        <taxon>Spermatophyta</taxon>
        <taxon>Magnoliopsida</taxon>
        <taxon>eudicotyledons</taxon>
        <taxon>Gunneridae</taxon>
        <taxon>Pentapetalae</taxon>
        <taxon>asterids</taxon>
        <taxon>campanulids</taxon>
        <taxon>Aquifoliales</taxon>
        <taxon>Aquifoliaceae</taxon>
        <taxon>Ilex</taxon>
    </lineage>
</organism>
<dbReference type="Proteomes" id="UP001642360">
    <property type="component" value="Unassembled WGS sequence"/>
</dbReference>
<dbReference type="InterPro" id="IPR044797">
    <property type="entry name" value="At4g06598-like"/>
</dbReference>
<keyword evidence="1" id="KW-0175">Coiled coil</keyword>
<proteinExistence type="predicted"/>
<dbReference type="SMART" id="SM00338">
    <property type="entry name" value="BRLZ"/>
    <property type="match status" value="1"/>
</dbReference>
<evidence type="ECO:0000256" key="2">
    <source>
        <dbReference type="SAM" id="MobiDB-lite"/>
    </source>
</evidence>
<evidence type="ECO:0000313" key="4">
    <source>
        <dbReference type="EMBL" id="CAK9149681.1"/>
    </source>
</evidence>
<dbReference type="GO" id="GO:0005634">
    <property type="term" value="C:nucleus"/>
    <property type="evidence" value="ECO:0007669"/>
    <property type="project" value="UniProtKB-ARBA"/>
</dbReference>
<dbReference type="InterPro" id="IPR044759">
    <property type="entry name" value="bZIP_RF2"/>
</dbReference>
<feature type="region of interest" description="Disordered" evidence="2">
    <location>
        <begin position="123"/>
        <end position="143"/>
    </location>
</feature>
<feature type="domain" description="BZIP" evidence="3">
    <location>
        <begin position="1"/>
        <end position="65"/>
    </location>
</feature>
<gene>
    <name evidence="4" type="ORF">ILEXP_LOCUS17743</name>
</gene>
<feature type="compositionally biased region" description="Polar residues" evidence="2">
    <location>
        <begin position="133"/>
        <end position="143"/>
    </location>
</feature>
<evidence type="ECO:0000256" key="1">
    <source>
        <dbReference type="SAM" id="Coils"/>
    </source>
</evidence>
<protein>
    <recommendedName>
        <fullName evidence="3">BZIP domain-containing protein</fullName>
    </recommendedName>
</protein>
<dbReference type="InterPro" id="IPR046347">
    <property type="entry name" value="bZIP_sf"/>
</dbReference>
<reference evidence="4 5" key="1">
    <citation type="submission" date="2024-02" db="EMBL/GenBank/DDBJ databases">
        <authorList>
            <person name="Vignale AGUSTIN F."/>
            <person name="Sosa J E."/>
            <person name="Modenutti C."/>
        </authorList>
    </citation>
    <scope>NUCLEOTIDE SEQUENCE [LARGE SCALE GENOMIC DNA]</scope>
</reference>
<dbReference type="PANTHER" id="PTHR46835:SF3">
    <property type="entry name" value="BASIC-LEUCINE ZIPPER (BZIP) TRANSCRIPTION FACTOR FAMILY PROTEIN"/>
    <property type="match status" value="1"/>
</dbReference>
<dbReference type="EMBL" id="CAUOFW020001921">
    <property type="protein sequence ID" value="CAK9149681.1"/>
    <property type="molecule type" value="Genomic_DNA"/>
</dbReference>
<feature type="coiled-coil region" evidence="1">
    <location>
        <begin position="28"/>
        <end position="76"/>
    </location>
</feature>
<evidence type="ECO:0000313" key="5">
    <source>
        <dbReference type="Proteomes" id="UP001642360"/>
    </source>
</evidence>
<dbReference type="AlphaFoldDB" id="A0ABC8S079"/>
<accession>A0ABC8S079</accession>